<accession>A0AAV1WRU8</accession>
<keyword evidence="2" id="KW-1185">Reference proteome</keyword>
<name>A0AAV1WRU8_LUPLU</name>
<evidence type="ECO:0000313" key="2">
    <source>
        <dbReference type="Proteomes" id="UP001497480"/>
    </source>
</evidence>
<reference evidence="1 2" key="1">
    <citation type="submission" date="2024-03" db="EMBL/GenBank/DDBJ databases">
        <authorList>
            <person name="Martinez-Hernandez J."/>
        </authorList>
    </citation>
    <scope>NUCLEOTIDE SEQUENCE [LARGE SCALE GENOMIC DNA]</scope>
</reference>
<dbReference type="AlphaFoldDB" id="A0AAV1WRU8"/>
<comment type="caution">
    <text evidence="1">The sequence shown here is derived from an EMBL/GenBank/DDBJ whole genome shotgun (WGS) entry which is preliminary data.</text>
</comment>
<proteinExistence type="predicted"/>
<dbReference type="Proteomes" id="UP001497480">
    <property type="component" value="Unassembled WGS sequence"/>
</dbReference>
<sequence>MGKKAMVNSRMYHASYLVNKMHISLSPISKGGSDVVGLGKVGRVLGKFGSVVCKRWRASRLKLMLEKTKASRRVVMKKLLEAMT</sequence>
<evidence type="ECO:0000313" key="1">
    <source>
        <dbReference type="EMBL" id="CAL0311972.1"/>
    </source>
</evidence>
<organism evidence="1 2">
    <name type="scientific">Lupinus luteus</name>
    <name type="common">European yellow lupine</name>
    <dbReference type="NCBI Taxonomy" id="3873"/>
    <lineage>
        <taxon>Eukaryota</taxon>
        <taxon>Viridiplantae</taxon>
        <taxon>Streptophyta</taxon>
        <taxon>Embryophyta</taxon>
        <taxon>Tracheophyta</taxon>
        <taxon>Spermatophyta</taxon>
        <taxon>Magnoliopsida</taxon>
        <taxon>eudicotyledons</taxon>
        <taxon>Gunneridae</taxon>
        <taxon>Pentapetalae</taxon>
        <taxon>rosids</taxon>
        <taxon>fabids</taxon>
        <taxon>Fabales</taxon>
        <taxon>Fabaceae</taxon>
        <taxon>Papilionoideae</taxon>
        <taxon>50 kb inversion clade</taxon>
        <taxon>genistoids sensu lato</taxon>
        <taxon>core genistoids</taxon>
        <taxon>Genisteae</taxon>
        <taxon>Lupinus</taxon>
    </lineage>
</organism>
<protein>
    <submittedName>
        <fullName evidence="1">Uncharacterized protein</fullName>
    </submittedName>
</protein>
<gene>
    <name evidence="1" type="ORF">LLUT_LOCUS13032</name>
</gene>
<dbReference type="EMBL" id="CAXHTB010000009">
    <property type="protein sequence ID" value="CAL0311972.1"/>
    <property type="molecule type" value="Genomic_DNA"/>
</dbReference>